<protein>
    <submittedName>
        <fullName evidence="2">Uncharacterized protein</fullName>
    </submittedName>
</protein>
<accession>A0A915JAL7</accession>
<reference evidence="2" key="1">
    <citation type="submission" date="2022-11" db="UniProtKB">
        <authorList>
            <consortium name="WormBaseParasite"/>
        </authorList>
    </citation>
    <scope>IDENTIFICATION</scope>
</reference>
<dbReference type="AlphaFoldDB" id="A0A915JAL7"/>
<proteinExistence type="predicted"/>
<dbReference type="WBParaSite" id="nRc.2.0.1.t22820-RA">
    <property type="protein sequence ID" value="nRc.2.0.1.t22820-RA"/>
    <property type="gene ID" value="nRc.2.0.1.g22820"/>
</dbReference>
<dbReference type="Proteomes" id="UP000887565">
    <property type="component" value="Unplaced"/>
</dbReference>
<organism evidence="1 2">
    <name type="scientific">Romanomermis culicivorax</name>
    <name type="common">Nematode worm</name>
    <dbReference type="NCBI Taxonomy" id="13658"/>
    <lineage>
        <taxon>Eukaryota</taxon>
        <taxon>Metazoa</taxon>
        <taxon>Ecdysozoa</taxon>
        <taxon>Nematoda</taxon>
        <taxon>Enoplea</taxon>
        <taxon>Dorylaimia</taxon>
        <taxon>Mermithida</taxon>
        <taxon>Mermithoidea</taxon>
        <taxon>Mermithidae</taxon>
        <taxon>Romanomermis</taxon>
    </lineage>
</organism>
<evidence type="ECO:0000313" key="2">
    <source>
        <dbReference type="WBParaSite" id="nRc.2.0.1.t22820-RA"/>
    </source>
</evidence>
<name>A0A915JAL7_ROMCU</name>
<keyword evidence="1" id="KW-1185">Reference proteome</keyword>
<evidence type="ECO:0000313" key="1">
    <source>
        <dbReference type="Proteomes" id="UP000887565"/>
    </source>
</evidence>
<sequence length="101" mass="11650">MSMLLCERRVNSDLLYLFKKKRAKQLDVDGEVMCFECVSCNSHGNLICRIQSDFLTPQKVTGFWARKASRCWEEPTTFHSSNLKGECGVEDEEEPTRINDV</sequence>